<dbReference type="Proteomes" id="UP000070366">
    <property type="component" value="Unassembled WGS sequence"/>
</dbReference>
<evidence type="ECO:0000313" key="3">
    <source>
        <dbReference type="Proteomes" id="UP000070366"/>
    </source>
</evidence>
<feature type="region of interest" description="Disordered" evidence="1">
    <location>
        <begin position="1"/>
        <end position="21"/>
    </location>
</feature>
<name>A0A136Q4A0_9FIRM</name>
<dbReference type="EMBL" id="LSZW01000061">
    <property type="protein sequence ID" value="KXK65480.1"/>
    <property type="molecule type" value="Genomic_DNA"/>
</dbReference>
<accession>A0A136Q4A0</accession>
<sequence>MGSKTCPRDAGGDSARPVRGEPGIYIDGRFARLLSVGGPGPF</sequence>
<reference evidence="2 3" key="1">
    <citation type="submission" date="2016-02" db="EMBL/GenBank/DDBJ databases">
        <authorList>
            <person name="Wen L."/>
            <person name="He K."/>
            <person name="Yang H."/>
        </authorList>
    </citation>
    <scope>NUCLEOTIDE SEQUENCE [LARGE SCALE GENOMIC DNA]</scope>
    <source>
        <strain evidence="2 3">DSM 22607</strain>
    </source>
</reference>
<dbReference type="AlphaFoldDB" id="A0A136Q4A0"/>
<evidence type="ECO:0000313" key="2">
    <source>
        <dbReference type="EMBL" id="KXK65480.1"/>
    </source>
</evidence>
<evidence type="ECO:0000256" key="1">
    <source>
        <dbReference type="SAM" id="MobiDB-lite"/>
    </source>
</evidence>
<protein>
    <submittedName>
        <fullName evidence="2">Uncharacterized protein</fullName>
    </submittedName>
</protein>
<proteinExistence type="predicted"/>
<gene>
    <name evidence="2" type="ORF">HMPREF3293_01694</name>
</gene>
<organism evidence="2 3">
    <name type="scientific">Christensenella minuta</name>
    <dbReference type="NCBI Taxonomy" id="626937"/>
    <lineage>
        <taxon>Bacteria</taxon>
        <taxon>Bacillati</taxon>
        <taxon>Bacillota</taxon>
        <taxon>Clostridia</taxon>
        <taxon>Christensenellales</taxon>
        <taxon>Christensenellaceae</taxon>
        <taxon>Christensenella</taxon>
    </lineage>
</organism>
<keyword evidence="3" id="KW-1185">Reference proteome</keyword>
<feature type="compositionally biased region" description="Basic and acidic residues" evidence="1">
    <location>
        <begin position="1"/>
        <end position="19"/>
    </location>
</feature>
<comment type="caution">
    <text evidence="2">The sequence shown here is derived from an EMBL/GenBank/DDBJ whole genome shotgun (WGS) entry which is preliminary data.</text>
</comment>